<dbReference type="PANTHER" id="PTHR41771">
    <property type="entry name" value="MEMBRANE PROTEIN-RELATED"/>
    <property type="match status" value="1"/>
</dbReference>
<sequence>MNFKREYKWVVPVTIIVSVLFIWLGGMWVDALSPQKQGETETLESQSLKGIVTEIIGVYDAENEYSNTPYQEIAFRVNVTGGPLEGTEVVAIQTLDVQNFGEVKKVEVGDRITLVNFHNSDFNTDWVFEEYVRTNQLILLGGMFAVLLIVFGRLKGVKTLVTLVLTVLAIFNVYIPGILAGVNIYGLTFLLMIYMTLMTLVVVSGANIKTTSAIIGCLGGISVAAILVLIMGNTLHLTGLIDDESMYLMLMNPENPINLKGIIFGAILIGAMGAVMDVAMSISASLYELQDQVHDVTPSSLFKSGMTIGRDIMGTMSNTLILAYIGSSLSIILILTVYSPSLEALVNREFVVVEILQALAGSFGILFTIPLTALASSMLYKIHKREVIQK</sequence>
<keyword evidence="1" id="KW-0812">Transmembrane</keyword>
<reference evidence="2 3" key="1">
    <citation type="submission" date="2021-01" db="EMBL/GenBank/DDBJ databases">
        <title>Genomic Encyclopedia of Type Strains, Phase IV (KMG-IV): sequencing the most valuable type-strain genomes for metagenomic binning, comparative biology and taxonomic classification.</title>
        <authorList>
            <person name="Goeker M."/>
        </authorList>
    </citation>
    <scope>NUCLEOTIDE SEQUENCE [LARGE SCALE GENOMIC DNA]</scope>
    <source>
        <strain evidence="2 3">DSM 24436</strain>
    </source>
</reference>
<feature type="transmembrane region" description="Helical" evidence="1">
    <location>
        <begin position="159"/>
        <end position="178"/>
    </location>
</feature>
<evidence type="ECO:0000313" key="2">
    <source>
        <dbReference type="EMBL" id="MBM7561040.1"/>
    </source>
</evidence>
<dbReference type="RefSeq" id="WP_204662006.1">
    <property type="nucleotide sequence ID" value="NZ_JAFBDT010000003.1"/>
</dbReference>
<feature type="transmembrane region" description="Helical" evidence="1">
    <location>
        <begin position="257"/>
        <end position="279"/>
    </location>
</feature>
<dbReference type="Pfam" id="PF07907">
    <property type="entry name" value="YibE_F"/>
    <property type="match status" value="1"/>
</dbReference>
<dbReference type="PANTHER" id="PTHR41771:SF1">
    <property type="entry name" value="MEMBRANE PROTEIN"/>
    <property type="match status" value="1"/>
</dbReference>
<keyword evidence="1" id="KW-0472">Membrane</keyword>
<feature type="transmembrane region" description="Helical" evidence="1">
    <location>
        <begin position="184"/>
        <end position="206"/>
    </location>
</feature>
<dbReference type="InterPro" id="IPR012507">
    <property type="entry name" value="YibE_F"/>
</dbReference>
<proteinExistence type="predicted"/>
<protein>
    <submittedName>
        <fullName evidence="2">Membrane protein</fullName>
    </submittedName>
</protein>
<evidence type="ECO:0000256" key="1">
    <source>
        <dbReference type="SAM" id="Phobius"/>
    </source>
</evidence>
<dbReference type="Proteomes" id="UP000767854">
    <property type="component" value="Unassembled WGS sequence"/>
</dbReference>
<evidence type="ECO:0000313" key="3">
    <source>
        <dbReference type="Proteomes" id="UP000767854"/>
    </source>
</evidence>
<accession>A0ABS2MNS0</accession>
<keyword evidence="3" id="KW-1185">Reference proteome</keyword>
<organism evidence="2 3">
    <name type="scientific">Fusibacter tunisiensis</name>
    <dbReference type="NCBI Taxonomy" id="1008308"/>
    <lineage>
        <taxon>Bacteria</taxon>
        <taxon>Bacillati</taxon>
        <taxon>Bacillota</taxon>
        <taxon>Clostridia</taxon>
        <taxon>Eubacteriales</taxon>
        <taxon>Eubacteriales Family XII. Incertae Sedis</taxon>
        <taxon>Fusibacter</taxon>
    </lineage>
</organism>
<feature type="transmembrane region" description="Helical" evidence="1">
    <location>
        <begin position="213"/>
        <end position="237"/>
    </location>
</feature>
<name>A0ABS2MNS0_9FIRM</name>
<keyword evidence="1" id="KW-1133">Transmembrane helix</keyword>
<dbReference type="EMBL" id="JAFBDT010000003">
    <property type="protein sequence ID" value="MBM7561040.1"/>
    <property type="molecule type" value="Genomic_DNA"/>
</dbReference>
<feature type="transmembrane region" description="Helical" evidence="1">
    <location>
        <begin position="9"/>
        <end position="29"/>
    </location>
</feature>
<feature type="transmembrane region" description="Helical" evidence="1">
    <location>
        <begin position="320"/>
        <end position="338"/>
    </location>
</feature>
<gene>
    <name evidence="2" type="ORF">JOC49_000557</name>
</gene>
<feature type="transmembrane region" description="Helical" evidence="1">
    <location>
        <begin position="134"/>
        <end position="152"/>
    </location>
</feature>
<feature type="transmembrane region" description="Helical" evidence="1">
    <location>
        <begin position="358"/>
        <end position="380"/>
    </location>
</feature>
<comment type="caution">
    <text evidence="2">The sequence shown here is derived from an EMBL/GenBank/DDBJ whole genome shotgun (WGS) entry which is preliminary data.</text>
</comment>